<dbReference type="EMBL" id="GL376604">
    <property type="status" value="NOT_ANNOTATED_CDS"/>
    <property type="molecule type" value="Genomic_DNA"/>
</dbReference>
<organism evidence="3 4">
    <name type="scientific">Globisporangium ultimum (strain ATCC 200006 / CBS 805.95 / DAOM BR144)</name>
    <name type="common">Pythium ultimum</name>
    <dbReference type="NCBI Taxonomy" id="431595"/>
    <lineage>
        <taxon>Eukaryota</taxon>
        <taxon>Sar</taxon>
        <taxon>Stramenopiles</taxon>
        <taxon>Oomycota</taxon>
        <taxon>Peronosporomycetes</taxon>
        <taxon>Pythiales</taxon>
        <taxon>Pythiaceae</taxon>
        <taxon>Globisporangium</taxon>
    </lineage>
</organism>
<reference evidence="4" key="1">
    <citation type="journal article" date="2010" name="Genome Biol.">
        <title>Genome sequence of the necrotrophic plant pathogen Pythium ultimum reveals original pathogenicity mechanisms and effector repertoire.</title>
        <authorList>
            <person name="Levesque C.A."/>
            <person name="Brouwer H."/>
            <person name="Cano L."/>
            <person name="Hamilton J.P."/>
            <person name="Holt C."/>
            <person name="Huitema E."/>
            <person name="Raffaele S."/>
            <person name="Robideau G.P."/>
            <person name="Thines M."/>
            <person name="Win J."/>
            <person name="Zerillo M.M."/>
            <person name="Beakes G.W."/>
            <person name="Boore J.L."/>
            <person name="Busam D."/>
            <person name="Dumas B."/>
            <person name="Ferriera S."/>
            <person name="Fuerstenberg S.I."/>
            <person name="Gachon C.M."/>
            <person name="Gaulin E."/>
            <person name="Govers F."/>
            <person name="Grenville-Briggs L."/>
            <person name="Horner N."/>
            <person name="Hostetler J."/>
            <person name="Jiang R.H."/>
            <person name="Johnson J."/>
            <person name="Krajaejun T."/>
            <person name="Lin H."/>
            <person name="Meijer H.J."/>
            <person name="Moore B."/>
            <person name="Morris P."/>
            <person name="Phuntmart V."/>
            <person name="Puiu D."/>
            <person name="Shetty J."/>
            <person name="Stajich J.E."/>
            <person name="Tripathy S."/>
            <person name="Wawra S."/>
            <person name="van West P."/>
            <person name="Whitty B.R."/>
            <person name="Coutinho P.M."/>
            <person name="Henrissat B."/>
            <person name="Martin F."/>
            <person name="Thomas P.D."/>
            <person name="Tyler B.M."/>
            <person name="De Vries R.P."/>
            <person name="Kamoun S."/>
            <person name="Yandell M."/>
            <person name="Tisserat N."/>
            <person name="Buell C.R."/>
        </authorList>
    </citation>
    <scope>NUCLEOTIDE SEQUENCE</scope>
    <source>
        <strain evidence="4">DAOM:BR144</strain>
    </source>
</reference>
<evidence type="ECO:0000256" key="2">
    <source>
        <dbReference type="SAM" id="MobiDB-lite"/>
    </source>
</evidence>
<dbReference type="eggNOG" id="ENOG502SFGA">
    <property type="taxonomic scope" value="Eukaryota"/>
</dbReference>
<feature type="region of interest" description="Disordered" evidence="2">
    <location>
        <begin position="164"/>
        <end position="198"/>
    </location>
</feature>
<name>K3WNC3_GLOUD</name>
<feature type="compositionally biased region" description="Polar residues" evidence="2">
    <location>
        <begin position="164"/>
        <end position="182"/>
    </location>
</feature>
<proteinExistence type="predicted"/>
<feature type="region of interest" description="Disordered" evidence="2">
    <location>
        <begin position="38"/>
        <end position="73"/>
    </location>
</feature>
<accession>K3WNC3</accession>
<evidence type="ECO:0000313" key="3">
    <source>
        <dbReference type="EnsemblProtists" id="PYU1_T006465"/>
    </source>
</evidence>
<evidence type="ECO:0000313" key="4">
    <source>
        <dbReference type="Proteomes" id="UP000019132"/>
    </source>
</evidence>
<dbReference type="Proteomes" id="UP000019132">
    <property type="component" value="Unassembled WGS sequence"/>
</dbReference>
<sequence>MSNKTQQLEHEIAEMEERLANVKVTVDVEREAWRKSYRTGKKGTKWKSAAREQPAASSKTPVGNSSSERKGDARRNLEVDVNIMPSFWDALELAQFLQTKQLTAFAQVVICEQITGQALLDTAPAKMRQVFQDIIASNSDPNWKLFLQECAKLHKLEKKLEKSSNMVSAQSDANAKNSSQDPLTPGSPHITQNTKSDNFVDKLNCPRCGERCQQEAYENGDANAQASSEYAATCYVLELWNALFSLSRINSRQPTKCFKGSHDADFLL</sequence>
<dbReference type="VEuPathDB" id="FungiDB:PYU1_G006453"/>
<feature type="coiled-coil region" evidence="1">
    <location>
        <begin position="5"/>
        <end position="32"/>
    </location>
</feature>
<evidence type="ECO:0000256" key="1">
    <source>
        <dbReference type="SAM" id="Coils"/>
    </source>
</evidence>
<dbReference type="HOGENOM" id="CLU_1040047_0_0_1"/>
<reference evidence="4" key="2">
    <citation type="submission" date="2010-04" db="EMBL/GenBank/DDBJ databases">
        <authorList>
            <person name="Buell R."/>
            <person name="Hamilton J."/>
            <person name="Hostetler J."/>
        </authorList>
    </citation>
    <scope>NUCLEOTIDE SEQUENCE [LARGE SCALE GENOMIC DNA]</scope>
    <source>
        <strain evidence="4">DAOM:BR144</strain>
    </source>
</reference>
<feature type="compositionally biased region" description="Polar residues" evidence="2">
    <location>
        <begin position="55"/>
        <end position="66"/>
    </location>
</feature>
<reference evidence="3" key="3">
    <citation type="submission" date="2015-02" db="UniProtKB">
        <authorList>
            <consortium name="EnsemblProtists"/>
        </authorList>
    </citation>
    <scope>IDENTIFICATION</scope>
    <source>
        <strain evidence="3">DAOM BR144</strain>
    </source>
</reference>
<dbReference type="EnsemblProtists" id="PYU1_T006465">
    <property type="protein sequence ID" value="PYU1_T006465"/>
    <property type="gene ID" value="PYU1_G006453"/>
</dbReference>
<keyword evidence="1" id="KW-0175">Coiled coil</keyword>
<dbReference type="AlphaFoldDB" id="K3WNC3"/>
<dbReference type="InParanoid" id="K3WNC3"/>
<keyword evidence="4" id="KW-1185">Reference proteome</keyword>
<protein>
    <submittedName>
        <fullName evidence="3">Uncharacterized protein</fullName>
    </submittedName>
</protein>